<accession>A0ABV7YNH0</accession>
<dbReference type="RefSeq" id="WP_205116613.1">
    <property type="nucleotide sequence ID" value="NZ_JAFBCM010000001.1"/>
</dbReference>
<protein>
    <submittedName>
        <fullName evidence="2">Recombinase family protein</fullName>
    </submittedName>
</protein>
<dbReference type="InterPro" id="IPR006119">
    <property type="entry name" value="Resolv_N"/>
</dbReference>
<dbReference type="InterPro" id="IPR036162">
    <property type="entry name" value="Resolvase-like_N_sf"/>
</dbReference>
<proteinExistence type="predicted"/>
<name>A0ABV7YNH0_9ACTN</name>
<dbReference type="SUPFAM" id="SSF53041">
    <property type="entry name" value="Resolvase-like"/>
    <property type="match status" value="1"/>
</dbReference>
<evidence type="ECO:0000313" key="2">
    <source>
        <dbReference type="EMBL" id="MFC3765564.1"/>
    </source>
</evidence>
<sequence length="105" mass="11247">MAAARALVEPHGRIIAEYYDAGVSGVGEWADRPDAYSLLQSIQTPAVHEATAGLRLDAVVVYDVSRVSRRGDDFAELHGAMLRAGIELWTVAGNGPLSNWTSPLV</sequence>
<feature type="domain" description="Resolvase/invertase-type recombinase catalytic" evidence="1">
    <location>
        <begin position="5"/>
        <end position="93"/>
    </location>
</feature>
<dbReference type="Gene3D" id="3.40.50.1390">
    <property type="entry name" value="Resolvase, N-terminal catalytic domain"/>
    <property type="match status" value="1"/>
</dbReference>
<dbReference type="CDD" id="cd00338">
    <property type="entry name" value="Ser_Recombinase"/>
    <property type="match status" value="1"/>
</dbReference>
<keyword evidence="3" id="KW-1185">Reference proteome</keyword>
<evidence type="ECO:0000313" key="3">
    <source>
        <dbReference type="Proteomes" id="UP001595699"/>
    </source>
</evidence>
<dbReference type="Proteomes" id="UP001595699">
    <property type="component" value="Unassembled WGS sequence"/>
</dbReference>
<organism evidence="2 3">
    <name type="scientific">Tenggerimyces flavus</name>
    <dbReference type="NCBI Taxonomy" id="1708749"/>
    <lineage>
        <taxon>Bacteria</taxon>
        <taxon>Bacillati</taxon>
        <taxon>Actinomycetota</taxon>
        <taxon>Actinomycetes</taxon>
        <taxon>Propionibacteriales</taxon>
        <taxon>Nocardioidaceae</taxon>
        <taxon>Tenggerimyces</taxon>
    </lineage>
</organism>
<gene>
    <name evidence="2" type="ORF">ACFOUW_32350</name>
</gene>
<dbReference type="Pfam" id="PF00239">
    <property type="entry name" value="Resolvase"/>
    <property type="match status" value="1"/>
</dbReference>
<evidence type="ECO:0000259" key="1">
    <source>
        <dbReference type="Pfam" id="PF00239"/>
    </source>
</evidence>
<comment type="caution">
    <text evidence="2">The sequence shown here is derived from an EMBL/GenBank/DDBJ whole genome shotgun (WGS) entry which is preliminary data.</text>
</comment>
<reference evidence="3" key="1">
    <citation type="journal article" date="2019" name="Int. J. Syst. Evol. Microbiol.">
        <title>The Global Catalogue of Microorganisms (GCM) 10K type strain sequencing project: providing services to taxonomists for standard genome sequencing and annotation.</title>
        <authorList>
            <consortium name="The Broad Institute Genomics Platform"/>
            <consortium name="The Broad Institute Genome Sequencing Center for Infectious Disease"/>
            <person name="Wu L."/>
            <person name="Ma J."/>
        </authorList>
    </citation>
    <scope>NUCLEOTIDE SEQUENCE [LARGE SCALE GENOMIC DNA]</scope>
    <source>
        <strain evidence="3">CGMCC 4.7241</strain>
    </source>
</reference>
<dbReference type="EMBL" id="JBHRZH010000041">
    <property type="protein sequence ID" value="MFC3765564.1"/>
    <property type="molecule type" value="Genomic_DNA"/>
</dbReference>